<dbReference type="Pfam" id="PF05042">
    <property type="entry name" value="Caleosin"/>
    <property type="match status" value="1"/>
</dbReference>
<sequence length="271" mass="31034">MAPPKNSLATAPLTEPLTPLQGHGLFFDRDKDGILTIPDTFWGLRAIGFTLLPSFVGAIILHGAFSFPTTTTGLPDPFLRIHVNRLHRAVHGSDSKTYSHKGDFDTDRFEDIFRDWTLPPHDSIGLIEIIYMVLGNSDIWDLFGFLTAMFEWVGIWMLLWPPTGRLTKEEVKGVFDGSTFRDLAQKNSEKPPDYFFFLPCFLRLWFWQPLISYILNQFRLYFNQIVDANTFRTPEPIEMESIERPLEDRDAGGYDMGEVRLGAEVRSGVPR</sequence>
<dbReference type="PANTHER" id="PTHR31495">
    <property type="entry name" value="PEROXYGENASE 3-RELATED"/>
    <property type="match status" value="1"/>
</dbReference>
<dbReference type="HOGENOM" id="CLU_062049_1_1_1"/>
<dbReference type="PANTHER" id="PTHR31495:SF0">
    <property type="entry name" value="BINDING PROTEIN CALEOSIN, PUTATIVE (AFU_ORTHOLOGUE AFUA_5G13750)-RELATED"/>
    <property type="match status" value="1"/>
</dbReference>
<dbReference type="InterPro" id="IPR007736">
    <property type="entry name" value="Caleosin-related"/>
</dbReference>
<dbReference type="GO" id="GO:0005509">
    <property type="term" value="F:calcium ion binding"/>
    <property type="evidence" value="ECO:0007669"/>
    <property type="project" value="TreeGrafter"/>
</dbReference>
<comment type="similarity">
    <text evidence="1">Belongs to the caleosin family.</text>
</comment>
<accession>A0A0C9TWJ0</accession>
<dbReference type="Proteomes" id="UP000054279">
    <property type="component" value="Unassembled WGS sequence"/>
</dbReference>
<gene>
    <name evidence="3" type="ORF">M422DRAFT_785294</name>
</gene>
<protein>
    <submittedName>
        <fullName evidence="3">Uncharacterized protein</fullName>
    </submittedName>
</protein>
<feature type="transmembrane region" description="Helical" evidence="2">
    <location>
        <begin position="139"/>
        <end position="159"/>
    </location>
</feature>
<keyword evidence="2" id="KW-0812">Transmembrane</keyword>
<evidence type="ECO:0000313" key="4">
    <source>
        <dbReference type="Proteomes" id="UP000054279"/>
    </source>
</evidence>
<proteinExistence type="inferred from homology"/>
<keyword evidence="2" id="KW-0472">Membrane</keyword>
<feature type="transmembrane region" description="Helical" evidence="2">
    <location>
        <begin position="42"/>
        <end position="61"/>
    </location>
</feature>
<dbReference type="AlphaFoldDB" id="A0A0C9TWJ0"/>
<keyword evidence="2" id="KW-1133">Transmembrane helix</keyword>
<dbReference type="OrthoDB" id="640742at2759"/>
<organism evidence="3 4">
    <name type="scientific">Sphaerobolus stellatus (strain SS14)</name>
    <dbReference type="NCBI Taxonomy" id="990650"/>
    <lineage>
        <taxon>Eukaryota</taxon>
        <taxon>Fungi</taxon>
        <taxon>Dikarya</taxon>
        <taxon>Basidiomycota</taxon>
        <taxon>Agaricomycotina</taxon>
        <taxon>Agaricomycetes</taxon>
        <taxon>Phallomycetidae</taxon>
        <taxon>Geastrales</taxon>
        <taxon>Sphaerobolaceae</taxon>
        <taxon>Sphaerobolus</taxon>
    </lineage>
</organism>
<evidence type="ECO:0000256" key="2">
    <source>
        <dbReference type="SAM" id="Phobius"/>
    </source>
</evidence>
<feature type="transmembrane region" description="Helical" evidence="2">
    <location>
        <begin position="194"/>
        <end position="215"/>
    </location>
</feature>
<evidence type="ECO:0000313" key="3">
    <source>
        <dbReference type="EMBL" id="KIJ26209.1"/>
    </source>
</evidence>
<evidence type="ECO:0000256" key="1">
    <source>
        <dbReference type="ARBA" id="ARBA00006765"/>
    </source>
</evidence>
<dbReference type="GO" id="GO:0004497">
    <property type="term" value="F:monooxygenase activity"/>
    <property type="evidence" value="ECO:0007669"/>
    <property type="project" value="TreeGrafter"/>
</dbReference>
<name>A0A0C9TWJ0_SPHS4</name>
<dbReference type="EMBL" id="KN837379">
    <property type="protein sequence ID" value="KIJ26209.1"/>
    <property type="molecule type" value="Genomic_DNA"/>
</dbReference>
<keyword evidence="4" id="KW-1185">Reference proteome</keyword>
<reference evidence="3 4" key="1">
    <citation type="submission" date="2014-06" db="EMBL/GenBank/DDBJ databases">
        <title>Evolutionary Origins and Diversification of the Mycorrhizal Mutualists.</title>
        <authorList>
            <consortium name="DOE Joint Genome Institute"/>
            <consortium name="Mycorrhizal Genomics Consortium"/>
            <person name="Kohler A."/>
            <person name="Kuo A."/>
            <person name="Nagy L.G."/>
            <person name="Floudas D."/>
            <person name="Copeland A."/>
            <person name="Barry K.W."/>
            <person name="Cichocki N."/>
            <person name="Veneault-Fourrey C."/>
            <person name="LaButti K."/>
            <person name="Lindquist E.A."/>
            <person name="Lipzen A."/>
            <person name="Lundell T."/>
            <person name="Morin E."/>
            <person name="Murat C."/>
            <person name="Riley R."/>
            <person name="Ohm R."/>
            <person name="Sun H."/>
            <person name="Tunlid A."/>
            <person name="Henrissat B."/>
            <person name="Grigoriev I.V."/>
            <person name="Hibbett D.S."/>
            <person name="Martin F."/>
        </authorList>
    </citation>
    <scope>NUCLEOTIDE SEQUENCE [LARGE SCALE GENOMIC DNA]</scope>
    <source>
        <strain evidence="3 4">SS14</strain>
    </source>
</reference>